<dbReference type="Gene3D" id="3.10.20.600">
    <property type="match status" value="1"/>
</dbReference>
<name>A0ABS7Y295_9FLAO</name>
<dbReference type="Pfam" id="PF01512">
    <property type="entry name" value="Complex1_51K"/>
    <property type="match status" value="1"/>
</dbReference>
<dbReference type="Proteomes" id="UP001198402">
    <property type="component" value="Unassembled WGS sequence"/>
</dbReference>
<dbReference type="InterPro" id="IPR041921">
    <property type="entry name" value="NuoE_N"/>
</dbReference>
<feature type="domain" description="NADH-ubiquinone oxidoreductase 51kDa subunit iron-sulphur binding" evidence="6">
    <location>
        <begin position="491"/>
        <end position="536"/>
    </location>
</feature>
<dbReference type="Gene3D" id="3.40.30.10">
    <property type="entry name" value="Glutaredoxin"/>
    <property type="match status" value="1"/>
</dbReference>
<evidence type="ECO:0000256" key="1">
    <source>
        <dbReference type="ARBA" id="ARBA00007523"/>
    </source>
</evidence>
<dbReference type="Pfam" id="PF01257">
    <property type="entry name" value="2Fe-2S_thioredx"/>
    <property type="match status" value="1"/>
</dbReference>
<comment type="similarity">
    <text evidence="1">Belongs to the complex I 51 kDa subunit family.</text>
</comment>
<evidence type="ECO:0000256" key="2">
    <source>
        <dbReference type="ARBA" id="ARBA00022485"/>
    </source>
</evidence>
<keyword evidence="2" id="KW-0004">4Fe-4S</keyword>
<accession>A0ABS7Y295</accession>
<dbReference type="InterPro" id="IPR019575">
    <property type="entry name" value="Nuop51_4Fe4S-bd"/>
</dbReference>
<sequence>MIPNNHITQRTNLVNVLWDIQKKRRFINKDDIAKIANEFDISKTELEGIISFYHFFHFKDAGKYTIYLNCSTISKLHNYHEVKKAFEDELGIKMGNTTKDKMFGLFKTSCIGLSDQETAALINYYPFTNLTAEKARTVVSKIREGQSLQSICDFPKDNIQYKPKDEKKTIFFKPFKMGEGLEQLKDLSPEDVIKMVEDSKLSGRGGAFFPTGVKWKFCRNNASDQKYIICNADEGEPGTFKDRVLLNTYPELLIEGMAIAGYAVGATEGYIYLRAEYKYLKDRIDNAIEKFKNAKLLGKEILGIENFNFNVKVFMGAGAYVCGEETALIASMEGKRGEPTTKEYFPVEKGYLGKPTVVNNVETLCAVPRILEIGLKNYLSIGTESTPGTKLLSVSGDCTKPGVYEIEWGMKLRDFLSLIGAKDPHMILFNGFAGECLSMVDFDREISGENLLSEQIQFQFKDPIEYAYKMSGVGLRSGGSFMVFNKSRSIISILKNVTDFFVAESCGICVPCRTGNFLLSRKIDKIKLGHGNKADMEEIQEWSHIIKQSSRCGLGKTSTNCLLTAMLKFPEEFEKLTQNESNFNGSFNINKATHNYDTIIQEIESTYD</sequence>
<dbReference type="Gene3D" id="3.40.50.11540">
    <property type="entry name" value="NADH-ubiquinone oxidoreductase 51kDa subunit"/>
    <property type="match status" value="1"/>
</dbReference>
<keyword evidence="5" id="KW-0411">Iron-sulfur</keyword>
<dbReference type="SUPFAM" id="SSF142019">
    <property type="entry name" value="Nqo1 FMN-binding domain-like"/>
    <property type="match status" value="1"/>
</dbReference>
<gene>
    <name evidence="7" type="ORF">LBV24_09045</name>
</gene>
<dbReference type="SUPFAM" id="SSF52833">
    <property type="entry name" value="Thioredoxin-like"/>
    <property type="match status" value="1"/>
</dbReference>
<dbReference type="InterPro" id="IPR037207">
    <property type="entry name" value="Nuop51_4Fe4S-bd_sf"/>
</dbReference>
<dbReference type="EMBL" id="JAIUJS010000004">
    <property type="protein sequence ID" value="MCA0153359.1"/>
    <property type="molecule type" value="Genomic_DNA"/>
</dbReference>
<keyword evidence="4" id="KW-0408">Iron</keyword>
<evidence type="ECO:0000313" key="7">
    <source>
        <dbReference type="EMBL" id="MCA0153359.1"/>
    </source>
</evidence>
<dbReference type="InterPro" id="IPR001949">
    <property type="entry name" value="NADH-UbQ_OxRdtase_51kDa_CS"/>
</dbReference>
<dbReference type="InterPro" id="IPR037225">
    <property type="entry name" value="Nuo51_FMN-bd_sf"/>
</dbReference>
<dbReference type="InterPro" id="IPR036249">
    <property type="entry name" value="Thioredoxin-like_sf"/>
</dbReference>
<dbReference type="Gene3D" id="1.10.10.1590">
    <property type="entry name" value="NADH-quinone oxidoreductase subunit E"/>
    <property type="match status" value="1"/>
</dbReference>
<dbReference type="SUPFAM" id="SSF140490">
    <property type="entry name" value="Nqo1C-terminal domain-like"/>
    <property type="match status" value="1"/>
</dbReference>
<evidence type="ECO:0000259" key="6">
    <source>
        <dbReference type="SMART" id="SM00928"/>
    </source>
</evidence>
<dbReference type="PROSITE" id="PS00645">
    <property type="entry name" value="COMPLEX1_51K_2"/>
    <property type="match status" value="1"/>
</dbReference>
<dbReference type="SUPFAM" id="SSF142984">
    <property type="entry name" value="Nqo1 middle domain-like"/>
    <property type="match status" value="1"/>
</dbReference>
<keyword evidence="3" id="KW-0479">Metal-binding</keyword>
<comment type="caution">
    <text evidence="7">The sequence shown here is derived from an EMBL/GenBank/DDBJ whole genome shotgun (WGS) entry which is preliminary data.</text>
</comment>
<evidence type="ECO:0000313" key="8">
    <source>
        <dbReference type="Proteomes" id="UP001198402"/>
    </source>
</evidence>
<dbReference type="InterPro" id="IPR011538">
    <property type="entry name" value="Nuo51_FMN-bd"/>
</dbReference>
<dbReference type="SMART" id="SM00928">
    <property type="entry name" value="NADH_4Fe-4S"/>
    <property type="match status" value="1"/>
</dbReference>
<dbReference type="RefSeq" id="WP_224478325.1">
    <property type="nucleotide sequence ID" value="NZ_JAIUJS010000004.1"/>
</dbReference>
<dbReference type="Pfam" id="PF10589">
    <property type="entry name" value="NADH_4Fe-4S"/>
    <property type="match status" value="1"/>
</dbReference>
<dbReference type="PANTHER" id="PTHR43578">
    <property type="entry name" value="NADH-QUINONE OXIDOREDUCTASE SUBUNIT F"/>
    <property type="match status" value="1"/>
</dbReference>
<dbReference type="PANTHER" id="PTHR43578:SF3">
    <property type="entry name" value="NADH-QUINONE OXIDOREDUCTASE SUBUNIT F"/>
    <property type="match status" value="1"/>
</dbReference>
<evidence type="ECO:0000256" key="5">
    <source>
        <dbReference type="ARBA" id="ARBA00023014"/>
    </source>
</evidence>
<reference evidence="8" key="1">
    <citation type="submission" date="2023-07" db="EMBL/GenBank/DDBJ databases">
        <authorList>
            <person name="Yue Y."/>
        </authorList>
    </citation>
    <scope>NUCLEOTIDE SEQUENCE [LARGE SCALE GENOMIC DNA]</scope>
    <source>
        <strain evidence="8">2Y89</strain>
    </source>
</reference>
<dbReference type="Gene3D" id="1.20.1440.230">
    <property type="entry name" value="NADH-ubiquinone oxidoreductase 51kDa subunit, iron-sulphur binding domain"/>
    <property type="match status" value="1"/>
</dbReference>
<protein>
    <submittedName>
        <fullName evidence="7">NAD(P)H-dependent oxidoreductase subunit E</fullName>
    </submittedName>
</protein>
<evidence type="ECO:0000256" key="4">
    <source>
        <dbReference type="ARBA" id="ARBA00023004"/>
    </source>
</evidence>
<evidence type="ECO:0000256" key="3">
    <source>
        <dbReference type="ARBA" id="ARBA00022723"/>
    </source>
</evidence>
<organism evidence="7 8">
    <name type="scientific">Winogradskyella vincentii</name>
    <dbReference type="NCBI Taxonomy" id="2877122"/>
    <lineage>
        <taxon>Bacteria</taxon>
        <taxon>Pseudomonadati</taxon>
        <taxon>Bacteroidota</taxon>
        <taxon>Flavobacteriia</taxon>
        <taxon>Flavobacteriales</taxon>
        <taxon>Flavobacteriaceae</taxon>
        <taxon>Winogradskyella</taxon>
    </lineage>
</organism>
<proteinExistence type="inferred from homology"/>
<keyword evidence="8" id="KW-1185">Reference proteome</keyword>